<evidence type="ECO:0000313" key="1">
    <source>
        <dbReference type="EMBL" id="RHN39924.1"/>
    </source>
</evidence>
<dbReference type="Gramene" id="rna46008">
    <property type="protein sequence ID" value="RHN39924.1"/>
    <property type="gene ID" value="gene46008"/>
</dbReference>
<gene>
    <name evidence="1" type="ORF">MtrunA17_Chr8g0349201</name>
</gene>
<sequence length="72" mass="8193">MNPTEFEGITEGVNIPEYFPLSIHPFPHVVKNDMEAYMAAYLFIADDENRHGEEILAQSELGSWDTGKPLRL</sequence>
<reference evidence="1" key="1">
    <citation type="journal article" date="2018" name="Nat. Plants">
        <title>Whole-genome landscape of Medicago truncatula symbiotic genes.</title>
        <authorList>
            <person name="Pecrix Y."/>
            <person name="Gamas P."/>
            <person name="Carrere S."/>
        </authorList>
    </citation>
    <scope>NUCLEOTIDE SEQUENCE</scope>
    <source>
        <tissue evidence="1">Leaves</tissue>
    </source>
</reference>
<dbReference type="EMBL" id="PSQE01000008">
    <property type="protein sequence ID" value="RHN39924.1"/>
    <property type="molecule type" value="Genomic_DNA"/>
</dbReference>
<name>A0A396GK20_MEDTR</name>
<organism evidence="1">
    <name type="scientific">Medicago truncatula</name>
    <name type="common">Barrel medic</name>
    <name type="synonym">Medicago tribuloides</name>
    <dbReference type="NCBI Taxonomy" id="3880"/>
    <lineage>
        <taxon>Eukaryota</taxon>
        <taxon>Viridiplantae</taxon>
        <taxon>Streptophyta</taxon>
        <taxon>Embryophyta</taxon>
        <taxon>Tracheophyta</taxon>
        <taxon>Spermatophyta</taxon>
        <taxon>Magnoliopsida</taxon>
        <taxon>eudicotyledons</taxon>
        <taxon>Gunneridae</taxon>
        <taxon>Pentapetalae</taxon>
        <taxon>rosids</taxon>
        <taxon>fabids</taxon>
        <taxon>Fabales</taxon>
        <taxon>Fabaceae</taxon>
        <taxon>Papilionoideae</taxon>
        <taxon>50 kb inversion clade</taxon>
        <taxon>NPAAA clade</taxon>
        <taxon>Hologalegina</taxon>
        <taxon>IRL clade</taxon>
        <taxon>Trifolieae</taxon>
        <taxon>Medicago</taxon>
    </lineage>
</organism>
<protein>
    <submittedName>
        <fullName evidence="1">Uncharacterized protein</fullName>
    </submittedName>
</protein>
<comment type="caution">
    <text evidence="1">The sequence shown here is derived from an EMBL/GenBank/DDBJ whole genome shotgun (WGS) entry which is preliminary data.</text>
</comment>
<dbReference type="AlphaFoldDB" id="A0A396GK20"/>
<proteinExistence type="predicted"/>
<accession>A0A396GK20</accession>
<dbReference type="Proteomes" id="UP000265566">
    <property type="component" value="Chromosome 8"/>
</dbReference>